<dbReference type="InterPro" id="IPR006311">
    <property type="entry name" value="TAT_signal"/>
</dbReference>
<keyword evidence="3" id="KW-1185">Reference proteome</keyword>
<dbReference type="RefSeq" id="WP_217977680.1">
    <property type="nucleotide sequence ID" value="NZ_JAHTBI010000088.1"/>
</dbReference>
<evidence type="ECO:0000313" key="2">
    <source>
        <dbReference type="EMBL" id="MBV6289680.1"/>
    </source>
</evidence>
<feature type="region of interest" description="Disordered" evidence="1">
    <location>
        <begin position="236"/>
        <end position="261"/>
    </location>
</feature>
<evidence type="ECO:0000313" key="3">
    <source>
        <dbReference type="Proteomes" id="UP001106592"/>
    </source>
</evidence>
<feature type="compositionally biased region" description="Basic and acidic residues" evidence="1">
    <location>
        <begin position="246"/>
        <end position="260"/>
    </location>
</feature>
<organism evidence="2 3">
    <name type="scientific">Pseudomonas aegrilactucae</name>
    <dbReference type="NCBI Taxonomy" id="2854028"/>
    <lineage>
        <taxon>Bacteria</taxon>
        <taxon>Pseudomonadati</taxon>
        <taxon>Pseudomonadota</taxon>
        <taxon>Gammaproteobacteria</taxon>
        <taxon>Pseudomonadales</taxon>
        <taxon>Pseudomonadaceae</taxon>
        <taxon>Pseudomonas</taxon>
    </lineage>
</organism>
<dbReference type="PROSITE" id="PS51318">
    <property type="entry name" value="TAT"/>
    <property type="match status" value="1"/>
</dbReference>
<sequence length="543" mass="62062">MTISRRGFVAGLALTGAAVPAALYAHRELTRPEFPITPGEAKVELADTAGRQLADQLRGVWNLRLHGREAGLRGVPADGLEVFIDIAPRGRAVRGYIDTAQALRAAPAPRYSLLGDLAAAKPGELTWRLFDRELGPDRAVYELSMVLDEVWGEFANAGSGTLTGRILDLDRSLGLPEQDNRFVATRQLFPEARERIGLQPALLSWLISDEHRLFHQLWHASRDQWHELSEDKRNALRGLGWQPGPRDLERDARGPRKDRNGSGVDFLFMHRHMLQTARSLQHLPSWSRFPAPQPELERDRAGFARYFDNHDGCAVPPTWLAPGDEEYTQWVSDIKNPETYHANFEVWESQYRDPRYLSRLTLGQLGSEMELGLHDWLHMRWASVPRDPSNGAPVPMARDLDDFSPRWYGPDNDFLGDPFSSHVNPVFWLFHGWIDDRIEDWFRAHERFHPGQVVRIRINEVPWFAPGRWVDVEQPWLGPVTHGCSTTPGLQSGKSVEMDPETMKLALRVIFANAKDKQRFQGLLRRVPQRPWYARHLVVTRRS</sequence>
<dbReference type="EMBL" id="JAHTBI010000088">
    <property type="protein sequence ID" value="MBV6289680.1"/>
    <property type="molecule type" value="Genomic_DNA"/>
</dbReference>
<accession>A0A9Q3AFI4</accession>
<proteinExistence type="predicted"/>
<comment type="caution">
    <text evidence="2">The sequence shown here is derived from an EMBL/GenBank/DDBJ whole genome shotgun (WGS) entry which is preliminary data.</text>
</comment>
<name>A0A9Q3AFI4_9PSED</name>
<dbReference type="AlphaFoldDB" id="A0A9Q3AFI4"/>
<reference evidence="2" key="2">
    <citation type="journal article" date="2023" name="Plant Pathol.">
        <title>Dismantling and reorganizing Pseudomonas marginalis sensu#lato.</title>
        <authorList>
            <person name="Sawada H."/>
            <person name="Fujikawa T."/>
            <person name="Satou M."/>
        </authorList>
    </citation>
    <scope>NUCLEOTIDE SEQUENCE</scope>
    <source>
        <strain evidence="2">MAFF 301350</strain>
    </source>
</reference>
<evidence type="ECO:0000256" key="1">
    <source>
        <dbReference type="SAM" id="MobiDB-lite"/>
    </source>
</evidence>
<protein>
    <submittedName>
        <fullName evidence="2">PvdJ/PvdD/PvdP-like protein</fullName>
    </submittedName>
</protein>
<reference evidence="2" key="1">
    <citation type="journal article" date="2022" name="Int. J. Syst. Evol. Microbiol.">
        <title>Pseudomonas aegrilactucae sp. nov. and Pseudomonas morbosilactucae sp. nov., pathogens causing bacterial rot of lettuce in Japan.</title>
        <authorList>
            <person name="Sawada H."/>
            <person name="Fujikawa T."/>
            <person name="Satou M."/>
        </authorList>
    </citation>
    <scope>NUCLEOTIDE SEQUENCE</scope>
    <source>
        <strain evidence="2">MAFF 301350</strain>
    </source>
</reference>
<gene>
    <name evidence="2" type="ORF">KUO17_22055</name>
</gene>
<dbReference type="Proteomes" id="UP001106592">
    <property type="component" value="Unassembled WGS sequence"/>
</dbReference>